<dbReference type="GO" id="GO:0051301">
    <property type="term" value="P:cell division"/>
    <property type="evidence" value="ECO:0007669"/>
    <property type="project" value="InterPro"/>
</dbReference>
<dbReference type="RefSeq" id="WP_171086562.1">
    <property type="nucleotide sequence ID" value="NZ_BNBU01000001.1"/>
</dbReference>
<evidence type="ECO:0000256" key="3">
    <source>
        <dbReference type="ARBA" id="ARBA00022960"/>
    </source>
</evidence>
<reference evidence="7 8" key="1">
    <citation type="submission" date="2020-04" db="EMBL/GenBank/DDBJ databases">
        <title>Draft Genome Sequence of Streptomyces morookaense DSM 40503, an 8-azaguanine-producing strain.</title>
        <authorList>
            <person name="Qi J."/>
            <person name="Gao J.-M."/>
        </authorList>
    </citation>
    <scope>NUCLEOTIDE SEQUENCE [LARGE SCALE GENOMIC DNA]</scope>
    <source>
        <strain evidence="7 8">DSM 40503</strain>
    </source>
</reference>
<comment type="subcellular location">
    <subcellularLocation>
        <location evidence="1">Membrane</location>
        <topology evidence="1">Multi-pass membrane protein</topology>
    </subcellularLocation>
</comment>
<feature type="transmembrane region" description="Helical" evidence="6">
    <location>
        <begin position="112"/>
        <end position="129"/>
    </location>
</feature>
<evidence type="ECO:0000256" key="2">
    <source>
        <dbReference type="ARBA" id="ARBA00022692"/>
    </source>
</evidence>
<evidence type="ECO:0000256" key="6">
    <source>
        <dbReference type="SAM" id="Phobius"/>
    </source>
</evidence>
<dbReference type="Pfam" id="PF01098">
    <property type="entry name" value="FTSW_RODA_SPOVE"/>
    <property type="match status" value="1"/>
</dbReference>
<keyword evidence="4 6" id="KW-1133">Transmembrane helix</keyword>
<name>A0A7Y7B9Q9_STRMO</name>
<dbReference type="GO" id="GO:0008360">
    <property type="term" value="P:regulation of cell shape"/>
    <property type="evidence" value="ECO:0007669"/>
    <property type="project" value="UniProtKB-KW"/>
</dbReference>
<dbReference type="InterPro" id="IPR001182">
    <property type="entry name" value="FtsW/RodA"/>
</dbReference>
<feature type="transmembrane region" description="Helical" evidence="6">
    <location>
        <begin position="260"/>
        <end position="278"/>
    </location>
</feature>
<dbReference type="GO" id="GO:0032153">
    <property type="term" value="C:cell division site"/>
    <property type="evidence" value="ECO:0007669"/>
    <property type="project" value="TreeGrafter"/>
</dbReference>
<feature type="transmembrane region" description="Helical" evidence="6">
    <location>
        <begin position="138"/>
        <end position="158"/>
    </location>
</feature>
<feature type="transmembrane region" description="Helical" evidence="6">
    <location>
        <begin position="342"/>
        <end position="363"/>
    </location>
</feature>
<evidence type="ECO:0000313" key="7">
    <source>
        <dbReference type="EMBL" id="NVK81638.1"/>
    </source>
</evidence>
<feature type="transmembrane region" description="Helical" evidence="6">
    <location>
        <begin position="178"/>
        <end position="194"/>
    </location>
</feature>
<evidence type="ECO:0000256" key="1">
    <source>
        <dbReference type="ARBA" id="ARBA00004141"/>
    </source>
</evidence>
<feature type="transmembrane region" description="Helical" evidence="6">
    <location>
        <begin position="215"/>
        <end position="233"/>
    </location>
</feature>
<evidence type="ECO:0000256" key="5">
    <source>
        <dbReference type="ARBA" id="ARBA00023136"/>
    </source>
</evidence>
<proteinExistence type="predicted"/>
<dbReference type="EMBL" id="JABBXF010000088">
    <property type="protein sequence ID" value="NVK81638.1"/>
    <property type="molecule type" value="Genomic_DNA"/>
</dbReference>
<protein>
    <submittedName>
        <fullName evidence="7">FtsW/RodA/SpoVE family cell cycle protein</fullName>
    </submittedName>
</protein>
<keyword evidence="3" id="KW-0133">Cell shape</keyword>
<keyword evidence="5 6" id="KW-0472">Membrane</keyword>
<keyword evidence="8" id="KW-1185">Reference proteome</keyword>
<evidence type="ECO:0000256" key="4">
    <source>
        <dbReference type="ARBA" id="ARBA00022989"/>
    </source>
</evidence>
<dbReference type="GO" id="GO:0015648">
    <property type="term" value="F:lipid-linked peptidoglycan transporter activity"/>
    <property type="evidence" value="ECO:0007669"/>
    <property type="project" value="TreeGrafter"/>
</dbReference>
<dbReference type="GO" id="GO:0005886">
    <property type="term" value="C:plasma membrane"/>
    <property type="evidence" value="ECO:0007669"/>
    <property type="project" value="TreeGrafter"/>
</dbReference>
<sequence length="477" mass="49923">MPTGAGAGGARRRRNTELVLVLFAVLTAAFADADAECALHGGLPGAFALQVCGLGAVAVLAHLAVRRFAPYADPLILPLAVFLSGLGLVLLHRLDISYAAKYKSVPVAGGQVMWLCIGVAAFIAVTVGLKHHRILQRYTYVLMAGALVLLAAPAFFPGDTYGAKRWIRLGGFSFEPDEFTKLVITIFFAGYLTVQRDALALASRRVLGMYLPRGRNLGPVVAIWAASLLVLIFERDLGTSLIFFGIFVVMLYVATERTSWVVIGLLLATVGAGVVGSMEPHVHGRVVAWLHPMDIYLPHPPPGLISEQGAQAMFSFGSGGVLGSGLGQGYPWLIGFAGRSDFILTTVGEELGAAGVLALLLVYALLAERGLRTALVLTDPFGKLLAAGLSAALVLQVFVVAGGASGLIPLTGKALPFLAQGGSSMLANWLLVALLLKLSDAAGRTQLEPGPDPDGTVTLSAEEIRAGRALQQGIALG</sequence>
<dbReference type="PANTHER" id="PTHR30474">
    <property type="entry name" value="CELL CYCLE PROTEIN"/>
    <property type="match status" value="1"/>
</dbReference>
<dbReference type="AlphaFoldDB" id="A0A7Y7B9Q9"/>
<feature type="transmembrane region" description="Helical" evidence="6">
    <location>
        <begin position="384"/>
        <end position="408"/>
    </location>
</feature>
<comment type="caution">
    <text evidence="7">The sequence shown here is derived from an EMBL/GenBank/DDBJ whole genome shotgun (WGS) entry which is preliminary data.</text>
</comment>
<organism evidence="7 8">
    <name type="scientific">Streptomyces morookaense</name>
    <name type="common">Streptoverticillium morookaense</name>
    <dbReference type="NCBI Taxonomy" id="1970"/>
    <lineage>
        <taxon>Bacteria</taxon>
        <taxon>Bacillati</taxon>
        <taxon>Actinomycetota</taxon>
        <taxon>Actinomycetes</taxon>
        <taxon>Kitasatosporales</taxon>
        <taxon>Streptomycetaceae</taxon>
        <taxon>Streptomyces</taxon>
    </lineage>
</organism>
<dbReference type="Proteomes" id="UP000587462">
    <property type="component" value="Unassembled WGS sequence"/>
</dbReference>
<keyword evidence="2 6" id="KW-0812">Transmembrane</keyword>
<feature type="transmembrane region" description="Helical" evidence="6">
    <location>
        <begin position="414"/>
        <end position="436"/>
    </location>
</feature>
<feature type="transmembrane region" description="Helical" evidence="6">
    <location>
        <begin position="75"/>
        <end position="92"/>
    </location>
</feature>
<gene>
    <name evidence="7" type="ORF">HG542_28895</name>
</gene>
<accession>A0A7Y7B9Q9</accession>
<feature type="transmembrane region" description="Helical" evidence="6">
    <location>
        <begin position="239"/>
        <end position="255"/>
    </location>
</feature>
<dbReference type="PANTHER" id="PTHR30474:SF3">
    <property type="entry name" value="PEPTIDOGLYCAN GLYCOSYLTRANSFERASE RODA"/>
    <property type="match status" value="1"/>
</dbReference>
<feature type="transmembrane region" description="Helical" evidence="6">
    <location>
        <begin position="43"/>
        <end position="63"/>
    </location>
</feature>
<evidence type="ECO:0000313" key="8">
    <source>
        <dbReference type="Proteomes" id="UP000587462"/>
    </source>
</evidence>